<evidence type="ECO:0000313" key="1">
    <source>
        <dbReference type="EMBL" id="MBW0488192.1"/>
    </source>
</evidence>
<proteinExistence type="predicted"/>
<gene>
    <name evidence="1" type="ORF">O181_027907</name>
</gene>
<keyword evidence="2" id="KW-1185">Reference proteome</keyword>
<comment type="caution">
    <text evidence="1">The sequence shown here is derived from an EMBL/GenBank/DDBJ whole genome shotgun (WGS) entry which is preliminary data.</text>
</comment>
<dbReference type="AlphaFoldDB" id="A0A9Q3CTJ1"/>
<reference evidence="1" key="1">
    <citation type="submission" date="2021-03" db="EMBL/GenBank/DDBJ databases">
        <title>Draft genome sequence of rust myrtle Austropuccinia psidii MF-1, a brazilian biotype.</title>
        <authorList>
            <person name="Quecine M.C."/>
            <person name="Pachon D.M.R."/>
            <person name="Bonatelli M.L."/>
            <person name="Correr F.H."/>
            <person name="Franceschini L.M."/>
            <person name="Leite T.F."/>
            <person name="Margarido G.R.A."/>
            <person name="Almeida C.A."/>
            <person name="Ferrarezi J.A."/>
            <person name="Labate C.A."/>
        </authorList>
    </citation>
    <scope>NUCLEOTIDE SEQUENCE</scope>
    <source>
        <strain evidence="1">MF-1</strain>
    </source>
</reference>
<organism evidence="1 2">
    <name type="scientific">Austropuccinia psidii MF-1</name>
    <dbReference type="NCBI Taxonomy" id="1389203"/>
    <lineage>
        <taxon>Eukaryota</taxon>
        <taxon>Fungi</taxon>
        <taxon>Dikarya</taxon>
        <taxon>Basidiomycota</taxon>
        <taxon>Pucciniomycotina</taxon>
        <taxon>Pucciniomycetes</taxon>
        <taxon>Pucciniales</taxon>
        <taxon>Sphaerophragmiaceae</taxon>
        <taxon>Austropuccinia</taxon>
    </lineage>
</organism>
<dbReference type="EMBL" id="AVOT02009485">
    <property type="protein sequence ID" value="MBW0488192.1"/>
    <property type="molecule type" value="Genomic_DNA"/>
</dbReference>
<evidence type="ECO:0000313" key="2">
    <source>
        <dbReference type="Proteomes" id="UP000765509"/>
    </source>
</evidence>
<sequence>MCYMQNLALEFLTPGQPSKNAINSLRLSRIPPFTHKILMPLQAPENSNNCLHQGSLPAALILPYVGAGTQRFTPKSLRLCRFLTVQKSAYAREAF</sequence>
<dbReference type="Proteomes" id="UP000765509">
    <property type="component" value="Unassembled WGS sequence"/>
</dbReference>
<name>A0A9Q3CTJ1_9BASI</name>
<protein>
    <submittedName>
        <fullName evidence="1">Uncharacterized protein</fullName>
    </submittedName>
</protein>
<accession>A0A9Q3CTJ1</accession>